<evidence type="ECO:0000313" key="3">
    <source>
        <dbReference type="Proteomes" id="UP000095658"/>
    </source>
</evidence>
<dbReference type="PANTHER" id="PTHR30050">
    <property type="entry name" value="CHROMOSOMAL REPLICATION INITIATOR PROTEIN DNAA"/>
    <property type="match status" value="1"/>
</dbReference>
<keyword evidence="3" id="KW-1185">Reference proteome</keyword>
<dbReference type="InterPro" id="IPR027417">
    <property type="entry name" value="P-loop_NTPase"/>
</dbReference>
<name>A0A1E7DQP9_9BACI</name>
<organism evidence="2 3">
    <name type="scientific">Domibacillus iocasae</name>
    <dbReference type="NCBI Taxonomy" id="1714016"/>
    <lineage>
        <taxon>Bacteria</taxon>
        <taxon>Bacillati</taxon>
        <taxon>Bacillota</taxon>
        <taxon>Bacilli</taxon>
        <taxon>Bacillales</taxon>
        <taxon>Bacillaceae</taxon>
        <taxon>Domibacillus</taxon>
    </lineage>
</organism>
<evidence type="ECO:0000259" key="1">
    <source>
        <dbReference type="SMART" id="SM00382"/>
    </source>
</evidence>
<dbReference type="AlphaFoldDB" id="A0A1E7DQP9"/>
<evidence type="ECO:0000313" key="2">
    <source>
        <dbReference type="EMBL" id="OES45412.1"/>
    </source>
</evidence>
<protein>
    <recommendedName>
        <fullName evidence="1">AAA+ ATPase domain-containing protein</fullName>
    </recommendedName>
</protein>
<feature type="domain" description="AAA+ ATPase" evidence="1">
    <location>
        <begin position="88"/>
        <end position="219"/>
    </location>
</feature>
<dbReference type="PANTHER" id="PTHR30050:SF10">
    <property type="entry name" value="PHAGE-LIKE ELEMENT PBSX PROTEIN XKDC"/>
    <property type="match status" value="1"/>
</dbReference>
<dbReference type="EMBL" id="MAMP01000020">
    <property type="protein sequence ID" value="OES45412.1"/>
    <property type="molecule type" value="Genomic_DNA"/>
</dbReference>
<dbReference type="STRING" id="1714016.BA724_04425"/>
<dbReference type="Gene3D" id="3.40.50.300">
    <property type="entry name" value="P-loop containing nucleotide triphosphate hydrolases"/>
    <property type="match status" value="1"/>
</dbReference>
<dbReference type="SMART" id="SM00382">
    <property type="entry name" value="AAA"/>
    <property type="match status" value="1"/>
</dbReference>
<dbReference type="NCBIfam" id="NF005378">
    <property type="entry name" value="PRK06921.1"/>
    <property type="match status" value="1"/>
</dbReference>
<comment type="caution">
    <text evidence="2">The sequence shown here is derived from an EMBL/GenBank/DDBJ whole genome shotgun (WGS) entry which is preliminary data.</text>
</comment>
<dbReference type="Pfam" id="PF01695">
    <property type="entry name" value="IstB_IS21"/>
    <property type="match status" value="1"/>
</dbReference>
<dbReference type="Proteomes" id="UP000095658">
    <property type="component" value="Unassembled WGS sequence"/>
</dbReference>
<reference evidence="2 3" key="1">
    <citation type="submission" date="2016-06" db="EMBL/GenBank/DDBJ databases">
        <title>Domibacillus iocasae genome sequencing.</title>
        <authorList>
            <person name="Verma A."/>
            <person name="Pal Y."/>
            <person name="Ojha A.K."/>
            <person name="Krishnamurthi S."/>
        </authorList>
    </citation>
    <scope>NUCLEOTIDE SEQUENCE [LARGE SCALE GENOMIC DNA]</scope>
    <source>
        <strain evidence="2 3">DSM 29979</strain>
    </source>
</reference>
<dbReference type="CDD" id="cd00009">
    <property type="entry name" value="AAA"/>
    <property type="match status" value="1"/>
</dbReference>
<accession>A0A1E7DQP9</accession>
<dbReference type="SUPFAM" id="SSF52540">
    <property type="entry name" value="P-loop containing nucleoside triphosphate hydrolases"/>
    <property type="match status" value="1"/>
</dbReference>
<dbReference type="GO" id="GO:0005524">
    <property type="term" value="F:ATP binding"/>
    <property type="evidence" value="ECO:0007669"/>
    <property type="project" value="InterPro"/>
</dbReference>
<gene>
    <name evidence="2" type="ORF">BA724_04425</name>
</gene>
<sequence length="240" mass="28195">MVLEADFLDMKVCQPEEAWQWRETYSIRCECVERRKRERLMKSSDITDEFRKLRFQNFRIEGKHPIVVQAKQCALSYFSEFDNVRSLRENSISLLGQPGAGKTHLLTAVANNLIDRKGVSVQYFPYIEGTKELRDDFNLLTEKLERMKKADVLFIDDLFKPVKRVPRASDWQVEQMYDVLNYRYLNHLPIMVSSELTIHELVEVDEALATRISEMSKSFTVVIKGNRMELNHRLEGLKDV</sequence>
<dbReference type="InterPro" id="IPR002611">
    <property type="entry name" value="IstB_ATP-bd"/>
</dbReference>
<dbReference type="GO" id="GO:0006260">
    <property type="term" value="P:DNA replication"/>
    <property type="evidence" value="ECO:0007669"/>
    <property type="project" value="TreeGrafter"/>
</dbReference>
<dbReference type="InterPro" id="IPR003593">
    <property type="entry name" value="AAA+_ATPase"/>
</dbReference>
<proteinExistence type="predicted"/>